<reference evidence="1 2" key="1">
    <citation type="submission" date="2022-12" db="EMBL/GenBank/DDBJ databases">
        <title>Chromosome-scale assembly of the Ensete ventricosum genome.</title>
        <authorList>
            <person name="Dussert Y."/>
            <person name="Stocks J."/>
            <person name="Wendawek A."/>
            <person name="Woldeyes F."/>
            <person name="Nichols R.A."/>
            <person name="Borrell J.S."/>
        </authorList>
    </citation>
    <scope>NUCLEOTIDE SEQUENCE [LARGE SCALE GENOMIC DNA]</scope>
    <source>
        <strain evidence="2">cv. Maze</strain>
        <tissue evidence="1">Seeds</tissue>
    </source>
</reference>
<dbReference type="AlphaFoldDB" id="A0AAV8P5V4"/>
<name>A0AAV8P5V4_ENSVE</name>
<evidence type="ECO:0000313" key="1">
    <source>
        <dbReference type="EMBL" id="KAJ8467627.1"/>
    </source>
</evidence>
<keyword evidence="2" id="KW-1185">Reference proteome</keyword>
<evidence type="ECO:0000313" key="2">
    <source>
        <dbReference type="Proteomes" id="UP001222027"/>
    </source>
</evidence>
<sequence length="66" mass="7220">MASGFRESVASPAFLFSHPGHTLPCLKCHGPTPLEFYFPKPQHDMICASTSLERFDASAMNPVLVV</sequence>
<gene>
    <name evidence="1" type="ORF">OPV22_030179</name>
</gene>
<dbReference type="EMBL" id="JAQQAF010000008">
    <property type="protein sequence ID" value="KAJ8467627.1"/>
    <property type="molecule type" value="Genomic_DNA"/>
</dbReference>
<protein>
    <submittedName>
        <fullName evidence="1">Uncharacterized protein</fullName>
    </submittedName>
</protein>
<proteinExistence type="predicted"/>
<organism evidence="1 2">
    <name type="scientific">Ensete ventricosum</name>
    <name type="common">Abyssinian banana</name>
    <name type="synonym">Musa ensete</name>
    <dbReference type="NCBI Taxonomy" id="4639"/>
    <lineage>
        <taxon>Eukaryota</taxon>
        <taxon>Viridiplantae</taxon>
        <taxon>Streptophyta</taxon>
        <taxon>Embryophyta</taxon>
        <taxon>Tracheophyta</taxon>
        <taxon>Spermatophyta</taxon>
        <taxon>Magnoliopsida</taxon>
        <taxon>Liliopsida</taxon>
        <taxon>Zingiberales</taxon>
        <taxon>Musaceae</taxon>
        <taxon>Ensete</taxon>
    </lineage>
</organism>
<dbReference type="Proteomes" id="UP001222027">
    <property type="component" value="Unassembled WGS sequence"/>
</dbReference>
<comment type="caution">
    <text evidence="1">The sequence shown here is derived from an EMBL/GenBank/DDBJ whole genome shotgun (WGS) entry which is preliminary data.</text>
</comment>
<accession>A0AAV8P5V4</accession>